<feature type="region of interest" description="Disordered" evidence="14">
    <location>
        <begin position="55"/>
        <end position="87"/>
    </location>
</feature>
<keyword evidence="8" id="KW-0653">Protein transport</keyword>
<evidence type="ECO:0000256" key="10">
    <source>
        <dbReference type="ARBA" id="ARBA00023136"/>
    </source>
</evidence>
<dbReference type="PANTHER" id="PTHR43134:SF3">
    <property type="entry name" value="FLAGELLAR BIOSYNTHESIS PROTEIN FLHF"/>
    <property type="match status" value="1"/>
</dbReference>
<evidence type="ECO:0000313" key="16">
    <source>
        <dbReference type="EMBL" id="GGC97076.1"/>
    </source>
</evidence>
<dbReference type="RefSeq" id="WP_188649767.1">
    <property type="nucleotide sequence ID" value="NZ_BMIN01000001.1"/>
</dbReference>
<organism evidence="16 17">
    <name type="scientific">Pontibacillus salipaludis</name>
    <dbReference type="NCBI Taxonomy" id="1697394"/>
    <lineage>
        <taxon>Bacteria</taxon>
        <taxon>Bacillati</taxon>
        <taxon>Bacillota</taxon>
        <taxon>Bacilli</taxon>
        <taxon>Bacillales</taxon>
        <taxon>Bacillaceae</taxon>
        <taxon>Pontibacillus</taxon>
    </lineage>
</organism>
<dbReference type="NCBIfam" id="TIGR03499">
    <property type="entry name" value="FlhF"/>
    <property type="match status" value="1"/>
</dbReference>
<proteinExistence type="inferred from homology"/>
<sequence>MKVKKYRAPTMPEVMKQVRNELGAEAVILNSKEINKGGFLGMFKKKSIEVVAAIDPEPKRDSEQTYKVQTMQRTHGNSSEEKHPDQSQNVYEELQELKKLMKTQSTSSPLVYPGVLQKLYNHLIHQEVAERIAKRLIDPLVEHYYVAKGNIDIATAKEWVKERLSSELEGIPFGGVDFTKKYIHLVGPTGVGKTTSLAKIAAEGVLSHHKRVAFITTDTFRIAAIDQLKTYAKILDVPIEVAYNLDDYKKAKERFSEYDIVLVDTAGRNFKDEKYVQELKETVDFEEELETYLVLSITSKAKDIEEIYKQFNSVPIKRLIFTKVDETSHYGAMVNIMMKYNVGVAYLTDGQNVPDDIRKASSQTIVEKVVGGLSYE</sequence>
<dbReference type="Gene3D" id="1.20.120.1380">
    <property type="entry name" value="Flagellar FlhF biosynthesis protein, N domain"/>
    <property type="match status" value="1"/>
</dbReference>
<evidence type="ECO:0000313" key="17">
    <source>
        <dbReference type="Proteomes" id="UP000642571"/>
    </source>
</evidence>
<evidence type="ECO:0000256" key="2">
    <source>
        <dbReference type="ARBA" id="ARBA00008531"/>
    </source>
</evidence>
<evidence type="ECO:0000256" key="5">
    <source>
        <dbReference type="ARBA" id="ARBA00022475"/>
    </source>
</evidence>
<dbReference type="EMBL" id="BMIN01000001">
    <property type="protein sequence ID" value="GGC97076.1"/>
    <property type="molecule type" value="Genomic_DNA"/>
</dbReference>
<evidence type="ECO:0000259" key="15">
    <source>
        <dbReference type="SMART" id="SM00962"/>
    </source>
</evidence>
<evidence type="ECO:0000256" key="8">
    <source>
        <dbReference type="ARBA" id="ARBA00022927"/>
    </source>
</evidence>
<dbReference type="InterPro" id="IPR020006">
    <property type="entry name" value="FlhF"/>
</dbReference>
<keyword evidence="6" id="KW-0547">Nucleotide-binding</keyword>
<keyword evidence="9" id="KW-0342">GTP-binding</keyword>
<keyword evidence="17" id="KW-1185">Reference proteome</keyword>
<evidence type="ECO:0000256" key="7">
    <source>
        <dbReference type="ARBA" id="ARBA00022795"/>
    </source>
</evidence>
<dbReference type="SUPFAM" id="SSF52540">
    <property type="entry name" value="P-loop containing nucleoside triphosphate hydrolases"/>
    <property type="match status" value="1"/>
</dbReference>
<evidence type="ECO:0000256" key="12">
    <source>
        <dbReference type="ARBA" id="ARBA00025337"/>
    </source>
</evidence>
<dbReference type="PANTHER" id="PTHR43134">
    <property type="entry name" value="SIGNAL RECOGNITION PARTICLE RECEPTOR SUBUNIT ALPHA"/>
    <property type="match status" value="1"/>
</dbReference>
<keyword evidence="10" id="KW-0472">Membrane</keyword>
<dbReference type="SMART" id="SM00962">
    <property type="entry name" value="SRP54"/>
    <property type="match status" value="1"/>
</dbReference>
<keyword evidence="5" id="KW-1003">Cell membrane</keyword>
<keyword evidence="16" id="KW-0969">Cilium</keyword>
<dbReference type="InterPro" id="IPR027417">
    <property type="entry name" value="P-loop_NTPase"/>
</dbReference>
<protein>
    <recommendedName>
        <fullName evidence="3 13">Flagellar biosynthesis protein FlhF</fullName>
    </recommendedName>
</protein>
<evidence type="ECO:0000256" key="14">
    <source>
        <dbReference type="SAM" id="MobiDB-lite"/>
    </source>
</evidence>
<dbReference type="InterPro" id="IPR000897">
    <property type="entry name" value="SRP54_GTPase_dom"/>
</dbReference>
<dbReference type="InterPro" id="IPR047040">
    <property type="entry name" value="FlhF__GTPase_dom"/>
</dbReference>
<dbReference type="Pfam" id="PF00448">
    <property type="entry name" value="SRP54"/>
    <property type="match status" value="1"/>
</dbReference>
<dbReference type="CDD" id="cd17873">
    <property type="entry name" value="FlhF"/>
    <property type="match status" value="1"/>
</dbReference>
<gene>
    <name evidence="16" type="primary">flhF</name>
    <name evidence="16" type="ORF">GCM10011389_00250</name>
</gene>
<evidence type="ECO:0000256" key="1">
    <source>
        <dbReference type="ARBA" id="ARBA00004413"/>
    </source>
</evidence>
<keyword evidence="7" id="KW-1005">Bacterial flagellum biogenesis</keyword>
<keyword evidence="16" id="KW-0282">Flagellum</keyword>
<evidence type="ECO:0000256" key="4">
    <source>
        <dbReference type="ARBA" id="ARBA00022448"/>
    </source>
</evidence>
<feature type="domain" description="SRP54-type proteins GTP-binding" evidence="15">
    <location>
        <begin position="180"/>
        <end position="371"/>
    </location>
</feature>
<keyword evidence="4" id="KW-0813">Transport</keyword>
<accession>A0ABQ1PGZ9</accession>
<reference evidence="17" key="1">
    <citation type="journal article" date="2019" name="Int. J. Syst. Evol. Microbiol.">
        <title>The Global Catalogue of Microorganisms (GCM) 10K type strain sequencing project: providing services to taxonomists for standard genome sequencing and annotation.</title>
        <authorList>
            <consortium name="The Broad Institute Genomics Platform"/>
            <consortium name="The Broad Institute Genome Sequencing Center for Infectious Disease"/>
            <person name="Wu L."/>
            <person name="Ma J."/>
        </authorList>
    </citation>
    <scope>NUCLEOTIDE SEQUENCE [LARGE SCALE GENOMIC DNA]</scope>
    <source>
        <strain evidence="17">CGMCC 1.15353</strain>
    </source>
</reference>
<evidence type="ECO:0000256" key="13">
    <source>
        <dbReference type="NCBIfam" id="TIGR03499"/>
    </source>
</evidence>
<evidence type="ECO:0000256" key="6">
    <source>
        <dbReference type="ARBA" id="ARBA00022741"/>
    </source>
</evidence>
<dbReference type="Proteomes" id="UP000642571">
    <property type="component" value="Unassembled WGS sequence"/>
</dbReference>
<comment type="caution">
    <text evidence="16">The sequence shown here is derived from an EMBL/GenBank/DDBJ whole genome shotgun (WGS) entry which is preliminary data.</text>
</comment>
<comment type="function">
    <text evidence="12">Necessary for flagellar biosynthesis. May be involved in translocation of the flagellum.</text>
</comment>
<name>A0ABQ1PGZ9_9BACI</name>
<comment type="similarity">
    <text evidence="2">Belongs to the GTP-binding SRP family.</text>
</comment>
<evidence type="ECO:0000256" key="11">
    <source>
        <dbReference type="ARBA" id="ARBA00023225"/>
    </source>
</evidence>
<keyword evidence="11" id="KW-1006">Bacterial flagellum protein export</keyword>
<dbReference type="Gene3D" id="3.40.50.300">
    <property type="entry name" value="P-loop containing nucleotide triphosphate hydrolases"/>
    <property type="match status" value="1"/>
</dbReference>
<keyword evidence="16" id="KW-0966">Cell projection</keyword>
<comment type="subcellular location">
    <subcellularLocation>
        <location evidence="1">Cell membrane</location>
        <topology evidence="1">Peripheral membrane protein</topology>
        <orientation evidence="1">Cytoplasmic side</orientation>
    </subcellularLocation>
</comment>
<feature type="compositionally biased region" description="Polar residues" evidence="14">
    <location>
        <begin position="65"/>
        <end position="77"/>
    </location>
</feature>
<evidence type="ECO:0000256" key="3">
    <source>
        <dbReference type="ARBA" id="ARBA00014919"/>
    </source>
</evidence>
<evidence type="ECO:0000256" key="9">
    <source>
        <dbReference type="ARBA" id="ARBA00023134"/>
    </source>
</evidence>